<organism evidence="2 3">
    <name type="scientific">Fragilariopsis cylindrus CCMP1102</name>
    <dbReference type="NCBI Taxonomy" id="635003"/>
    <lineage>
        <taxon>Eukaryota</taxon>
        <taxon>Sar</taxon>
        <taxon>Stramenopiles</taxon>
        <taxon>Ochrophyta</taxon>
        <taxon>Bacillariophyta</taxon>
        <taxon>Bacillariophyceae</taxon>
        <taxon>Bacillariophycidae</taxon>
        <taxon>Bacillariales</taxon>
        <taxon>Bacillariaceae</taxon>
        <taxon>Fragilariopsis</taxon>
    </lineage>
</organism>
<name>A0A1E7FHP8_9STRA</name>
<dbReference type="InParanoid" id="A0A1E7FHP8"/>
<sequence>MPSTTKKHNTKGNDNVTEVIDAAPVAPLKLQGGSSNAKQQEGSSSDTKQQKGGSSGAALTAHKTQGVSQQNILALKKPVPYKSKRIVKSEMVKPGQQHKETVFTKRVGGQGEFIVAWLTNEVSKTAGFMWPIHRRILRDATPPQEYTRSHWDIAYGGLLFQRKSHEGDSMVPNGYKTKLGKEYNQTLTISMPNSDRYSNKDGEIGISIEEQFRDYLVSICCADSNKNPLKHYTKWNNSHSLTRSPFDSLDECMTDQSVDQVLTNYYLPQGQERKKVHDFLLLSEIRGIYTRKISDGRFSFYAVHEFGFPSDSIKQEKQDETN</sequence>
<feature type="compositionally biased region" description="Polar residues" evidence="1">
    <location>
        <begin position="32"/>
        <end position="52"/>
    </location>
</feature>
<protein>
    <submittedName>
        <fullName evidence="2">Uncharacterized protein</fullName>
    </submittedName>
</protein>
<evidence type="ECO:0000313" key="3">
    <source>
        <dbReference type="Proteomes" id="UP000095751"/>
    </source>
</evidence>
<feature type="region of interest" description="Disordered" evidence="1">
    <location>
        <begin position="1"/>
        <end position="70"/>
    </location>
</feature>
<dbReference type="KEGG" id="fcy:FRACYDRAFT_237713"/>
<accession>A0A1E7FHP8</accession>
<proteinExistence type="predicted"/>
<evidence type="ECO:0000256" key="1">
    <source>
        <dbReference type="SAM" id="MobiDB-lite"/>
    </source>
</evidence>
<dbReference type="Proteomes" id="UP000095751">
    <property type="component" value="Unassembled WGS sequence"/>
</dbReference>
<reference evidence="2 3" key="1">
    <citation type="submission" date="2016-09" db="EMBL/GenBank/DDBJ databases">
        <title>Extensive genetic diversity and differential bi-allelic expression allows diatom success in the polar Southern Ocean.</title>
        <authorList>
            <consortium name="DOE Joint Genome Institute"/>
            <person name="Mock T."/>
            <person name="Otillar R.P."/>
            <person name="Strauss J."/>
            <person name="Dupont C."/>
            <person name="Frickenhaus S."/>
            <person name="Maumus F."/>
            <person name="Mcmullan M."/>
            <person name="Sanges R."/>
            <person name="Schmutz J."/>
            <person name="Toseland A."/>
            <person name="Valas R."/>
            <person name="Veluchamy A."/>
            <person name="Ward B.J."/>
            <person name="Allen A."/>
            <person name="Barry K."/>
            <person name="Falciatore A."/>
            <person name="Ferrante M."/>
            <person name="Fortunato A.E."/>
            <person name="Gloeckner G."/>
            <person name="Gruber A."/>
            <person name="Hipkin R."/>
            <person name="Janech M."/>
            <person name="Kroth P."/>
            <person name="Leese F."/>
            <person name="Lindquist E."/>
            <person name="Lyon B.R."/>
            <person name="Martin J."/>
            <person name="Mayer C."/>
            <person name="Parker M."/>
            <person name="Quesneville H."/>
            <person name="Raymond J."/>
            <person name="Uhlig C."/>
            <person name="Valentin K.U."/>
            <person name="Worden A.Z."/>
            <person name="Armbrust E.V."/>
            <person name="Bowler C."/>
            <person name="Green B."/>
            <person name="Moulton V."/>
            <person name="Van Oosterhout C."/>
            <person name="Grigoriev I."/>
        </authorList>
    </citation>
    <scope>NUCLEOTIDE SEQUENCE [LARGE SCALE GENOMIC DNA]</scope>
    <source>
        <strain evidence="2 3">CCMP1102</strain>
    </source>
</reference>
<evidence type="ECO:0000313" key="2">
    <source>
        <dbReference type="EMBL" id="OEU17303.1"/>
    </source>
</evidence>
<feature type="compositionally biased region" description="Basic residues" evidence="1">
    <location>
        <begin position="1"/>
        <end position="10"/>
    </location>
</feature>
<keyword evidence="3" id="KW-1185">Reference proteome</keyword>
<dbReference type="AlphaFoldDB" id="A0A1E7FHP8"/>
<dbReference type="EMBL" id="KV784357">
    <property type="protein sequence ID" value="OEU17303.1"/>
    <property type="molecule type" value="Genomic_DNA"/>
</dbReference>
<gene>
    <name evidence="2" type="ORF">FRACYDRAFT_237713</name>
</gene>